<name>A0ABM2A4I2_AEDAL</name>
<dbReference type="Proteomes" id="UP000069940">
    <property type="component" value="Unassembled WGS sequence"/>
</dbReference>
<evidence type="ECO:0000256" key="1">
    <source>
        <dbReference type="SAM" id="Phobius"/>
    </source>
</evidence>
<feature type="transmembrane region" description="Helical" evidence="1">
    <location>
        <begin position="65"/>
        <end position="82"/>
    </location>
</feature>
<dbReference type="GeneID" id="109428109"/>
<dbReference type="EnsemblMetazoa" id="AALFPA23_024373.R36335">
    <property type="protein sequence ID" value="AALFPA23_024373.P36335"/>
    <property type="gene ID" value="AALFPA23_024373"/>
</dbReference>
<organism evidence="2 3">
    <name type="scientific">Aedes albopictus</name>
    <name type="common">Asian tiger mosquito</name>
    <name type="synonym">Stegomyia albopicta</name>
    <dbReference type="NCBI Taxonomy" id="7160"/>
    <lineage>
        <taxon>Eukaryota</taxon>
        <taxon>Metazoa</taxon>
        <taxon>Ecdysozoa</taxon>
        <taxon>Arthropoda</taxon>
        <taxon>Hexapoda</taxon>
        <taxon>Insecta</taxon>
        <taxon>Pterygota</taxon>
        <taxon>Neoptera</taxon>
        <taxon>Endopterygota</taxon>
        <taxon>Diptera</taxon>
        <taxon>Nematocera</taxon>
        <taxon>Culicoidea</taxon>
        <taxon>Culicidae</taxon>
        <taxon>Culicinae</taxon>
        <taxon>Aedini</taxon>
        <taxon>Aedes</taxon>
        <taxon>Stegomyia</taxon>
    </lineage>
</organism>
<feature type="transmembrane region" description="Helical" evidence="1">
    <location>
        <begin position="284"/>
        <end position="304"/>
    </location>
</feature>
<feature type="transmembrane region" description="Helical" evidence="1">
    <location>
        <begin position="88"/>
        <end position="109"/>
    </location>
</feature>
<protein>
    <recommendedName>
        <fullName evidence="4">Odorant receptor</fullName>
    </recommendedName>
</protein>
<keyword evidence="1" id="KW-1133">Transmembrane helix</keyword>
<reference evidence="3" key="1">
    <citation type="journal article" date="2015" name="Proc. Natl. Acad. Sci. U.S.A.">
        <title>Genome sequence of the Asian Tiger mosquito, Aedes albopictus, reveals insights into its biology, genetics, and evolution.</title>
        <authorList>
            <person name="Chen X.G."/>
            <person name="Jiang X."/>
            <person name="Gu J."/>
            <person name="Xu M."/>
            <person name="Wu Y."/>
            <person name="Deng Y."/>
            <person name="Zhang C."/>
            <person name="Bonizzoni M."/>
            <person name="Dermauw W."/>
            <person name="Vontas J."/>
            <person name="Armbruster P."/>
            <person name="Huang X."/>
            <person name="Yang Y."/>
            <person name="Zhang H."/>
            <person name="He W."/>
            <person name="Peng H."/>
            <person name="Liu Y."/>
            <person name="Wu K."/>
            <person name="Chen J."/>
            <person name="Lirakis M."/>
            <person name="Topalis P."/>
            <person name="Van Leeuwen T."/>
            <person name="Hall A.B."/>
            <person name="Jiang X."/>
            <person name="Thorpe C."/>
            <person name="Mueller R.L."/>
            <person name="Sun C."/>
            <person name="Waterhouse R.M."/>
            <person name="Yan G."/>
            <person name="Tu Z.J."/>
            <person name="Fang X."/>
            <person name="James A.A."/>
        </authorList>
    </citation>
    <scope>NUCLEOTIDE SEQUENCE [LARGE SCALE GENOMIC DNA]</scope>
    <source>
        <strain evidence="3">Foshan</strain>
    </source>
</reference>
<feature type="transmembrane region" description="Helical" evidence="1">
    <location>
        <begin position="310"/>
        <end position="336"/>
    </location>
</feature>
<dbReference type="RefSeq" id="XP_062710887.1">
    <property type="nucleotide sequence ID" value="XM_062854903.1"/>
</dbReference>
<evidence type="ECO:0008006" key="4">
    <source>
        <dbReference type="Google" id="ProtNLM"/>
    </source>
</evidence>
<keyword evidence="1" id="KW-0472">Membrane</keyword>
<evidence type="ECO:0000313" key="3">
    <source>
        <dbReference type="Proteomes" id="UP000069940"/>
    </source>
</evidence>
<feature type="transmembrane region" description="Helical" evidence="1">
    <location>
        <begin position="151"/>
        <end position="168"/>
    </location>
</feature>
<feature type="transmembrane region" description="Helical" evidence="1">
    <location>
        <begin position="193"/>
        <end position="212"/>
    </location>
</feature>
<reference evidence="2" key="2">
    <citation type="submission" date="2025-05" db="UniProtKB">
        <authorList>
            <consortium name="EnsemblMetazoa"/>
        </authorList>
    </citation>
    <scope>IDENTIFICATION</scope>
    <source>
        <strain evidence="2">Foshan</strain>
    </source>
</reference>
<keyword evidence="1" id="KW-0812">Transmembrane</keyword>
<accession>A0ABM2A4I2</accession>
<keyword evidence="3" id="KW-1185">Reference proteome</keyword>
<evidence type="ECO:0000313" key="2">
    <source>
        <dbReference type="EnsemblMetazoa" id="AALFPA23_024373.P36335"/>
    </source>
</evidence>
<sequence>MKVVFVDIVRKLKFGWDGFWFDLKSFLLNASRYHYRDLMMIGAGFLPAKYVQLWKFGCMLLYRSLGYYQLAMAIAKTGFGILDGAGLLDILASSLVSFFMLAVQFKVFMHEHYREGMRKIQNFFDGHYGNSGDYDFDVRMRQKANGITKRTFLAMLLLIYCDQLLIWIPNSAQARMFGIPERFSVLGFQMSRILQGMYLCSLVSFWGSRYFCCSSMTLPLLLDVQTELAIVAHGFEMLRANALNSCESHEMRWKYLEYMLKTTVKQHLRVLRHVDLMLPVVNNVYATVYYSNMGMVALAVFLAIRSGMTFMSFCLIITAVGFMIECYSWCFLIGLIQETMLQISSLTAQLAYLPQHSAEHHSQYVQWRTSLMIIQLNASQIDWFQCGHLFYISTESFGELCMIVYRFATFLLKFA</sequence>
<proteinExistence type="predicted"/>